<comment type="caution">
    <text evidence="10">The sequence shown here is derived from an EMBL/GenBank/DDBJ whole genome shotgun (WGS) entry which is preliminary data.</text>
</comment>
<keyword evidence="6 10" id="KW-0689">Ribosomal protein</keyword>
<evidence type="ECO:0000256" key="2">
    <source>
        <dbReference type="ARBA" id="ARBA00007116"/>
    </source>
</evidence>
<name>A0A2H9TM01_9FUNG</name>
<dbReference type="InterPro" id="IPR057267">
    <property type="entry name" value="Rbsml_uL18_arch"/>
</dbReference>
<evidence type="ECO:0000256" key="6">
    <source>
        <dbReference type="ARBA" id="ARBA00022980"/>
    </source>
</evidence>
<evidence type="ECO:0000256" key="5">
    <source>
        <dbReference type="ARBA" id="ARBA00022884"/>
    </source>
</evidence>
<dbReference type="HAMAP" id="MF_01337_A">
    <property type="entry name" value="Ribosomal_uL18_A"/>
    <property type="match status" value="1"/>
</dbReference>
<keyword evidence="3" id="KW-0963">Cytoplasm</keyword>
<evidence type="ECO:0000256" key="7">
    <source>
        <dbReference type="ARBA" id="ARBA00023274"/>
    </source>
</evidence>
<dbReference type="Pfam" id="PF17144">
    <property type="entry name" value="Ribosomal_L5e"/>
    <property type="match status" value="1"/>
</dbReference>
<dbReference type="InterPro" id="IPR005485">
    <property type="entry name" value="Rbsml_uL18_euk_arch"/>
</dbReference>
<dbReference type="PRINTS" id="PR00058">
    <property type="entry name" value="RIBOSOMALL5"/>
</dbReference>
<evidence type="ECO:0000256" key="8">
    <source>
        <dbReference type="ARBA" id="ARBA00035496"/>
    </source>
</evidence>
<keyword evidence="7" id="KW-0687">Ribonucleoprotein</keyword>
<dbReference type="Gene3D" id="3.30.420.100">
    <property type="match status" value="1"/>
</dbReference>
<dbReference type="PANTHER" id="PTHR23410">
    <property type="entry name" value="RIBOSOMAL PROTEIN L5-RELATED"/>
    <property type="match status" value="1"/>
</dbReference>
<evidence type="ECO:0000313" key="11">
    <source>
        <dbReference type="Proteomes" id="UP000240830"/>
    </source>
</evidence>
<evidence type="ECO:0000256" key="4">
    <source>
        <dbReference type="ARBA" id="ARBA00022730"/>
    </source>
</evidence>
<dbReference type="OrthoDB" id="1618453at2759"/>
<dbReference type="CDD" id="cd00432">
    <property type="entry name" value="Ribosomal_L18_L5e"/>
    <property type="match status" value="1"/>
</dbReference>
<dbReference type="Proteomes" id="UP000240830">
    <property type="component" value="Unassembled WGS sequence"/>
</dbReference>
<comment type="subcellular location">
    <subcellularLocation>
        <location evidence="1">Cytoplasm</location>
    </subcellularLocation>
</comment>
<evidence type="ECO:0000313" key="10">
    <source>
        <dbReference type="EMBL" id="PJF18798.1"/>
    </source>
</evidence>
<dbReference type="GO" id="GO:0006412">
    <property type="term" value="P:translation"/>
    <property type="evidence" value="ECO:0007669"/>
    <property type="project" value="InterPro"/>
</dbReference>
<evidence type="ECO:0000256" key="1">
    <source>
        <dbReference type="ARBA" id="ARBA00004496"/>
    </source>
</evidence>
<dbReference type="GO" id="GO:0003735">
    <property type="term" value="F:structural constituent of ribosome"/>
    <property type="evidence" value="ECO:0007669"/>
    <property type="project" value="InterPro"/>
</dbReference>
<dbReference type="PANTHER" id="PTHR23410:SF12">
    <property type="entry name" value="LARGE RIBOSOMAL SUBUNIT PROTEIN UL18"/>
    <property type="match status" value="1"/>
</dbReference>
<accession>A0A2H9TM01</accession>
<keyword evidence="5" id="KW-0694">RNA-binding</keyword>
<proteinExistence type="inferred from homology"/>
<comment type="similarity">
    <text evidence="2">Belongs to the universal ribosomal protein uL18 family.</text>
</comment>
<dbReference type="Pfam" id="PF14204">
    <property type="entry name" value="Ribosomal_L18_c"/>
    <property type="match status" value="1"/>
</dbReference>
<dbReference type="InterPro" id="IPR057268">
    <property type="entry name" value="Ribosomal_L18"/>
</dbReference>
<dbReference type="NCBIfam" id="NF006342">
    <property type="entry name" value="PRK08569.1"/>
    <property type="match status" value="1"/>
</dbReference>
<protein>
    <recommendedName>
        <fullName evidence="8">50S ribosomal protein L18</fullName>
    </recommendedName>
</protein>
<reference evidence="10 11" key="1">
    <citation type="submission" date="2016-10" db="EMBL/GenBank/DDBJ databases">
        <title>The genome of Paramicrosporidium saccamoebae is the missing link in understanding Cryptomycota and Microsporidia evolution.</title>
        <authorList>
            <person name="Quandt C.A."/>
            <person name="Beaudet D."/>
            <person name="Corsaro D."/>
            <person name="Michel R."/>
            <person name="Corradi N."/>
            <person name="James T."/>
        </authorList>
    </citation>
    <scope>NUCLEOTIDE SEQUENCE [LARGE SCALE GENOMIC DNA]</scope>
    <source>
        <strain evidence="10 11">KSL3</strain>
    </source>
</reference>
<gene>
    <name evidence="10" type="ORF">PSACC_01400</name>
</gene>
<evidence type="ECO:0000259" key="9">
    <source>
        <dbReference type="Pfam" id="PF14204"/>
    </source>
</evidence>
<keyword evidence="4" id="KW-0699">rRNA-binding</keyword>
<keyword evidence="11" id="KW-1185">Reference proteome</keyword>
<dbReference type="AlphaFoldDB" id="A0A2H9TM01"/>
<dbReference type="STRING" id="1246581.A0A2H9TM01"/>
<feature type="domain" description="Large ribosomal subunit protein uL18 C-terminal eukaryotes" evidence="9">
    <location>
        <begin position="219"/>
        <end position="275"/>
    </location>
</feature>
<organism evidence="10 11">
    <name type="scientific">Paramicrosporidium saccamoebae</name>
    <dbReference type="NCBI Taxonomy" id="1246581"/>
    <lineage>
        <taxon>Eukaryota</taxon>
        <taxon>Fungi</taxon>
        <taxon>Fungi incertae sedis</taxon>
        <taxon>Cryptomycota</taxon>
        <taxon>Cryptomycota incertae sedis</taxon>
        <taxon>Paramicrosporidium</taxon>
    </lineage>
</organism>
<dbReference type="GO" id="GO:0000027">
    <property type="term" value="P:ribosomal large subunit assembly"/>
    <property type="evidence" value="ECO:0007669"/>
    <property type="project" value="EnsemblFungi"/>
</dbReference>
<dbReference type="FunFam" id="3.30.420.100:FF:000002">
    <property type="entry name" value="60S ribosomal protein L5"/>
    <property type="match status" value="1"/>
</dbReference>
<dbReference type="EMBL" id="MTSL01000101">
    <property type="protein sequence ID" value="PJF18798.1"/>
    <property type="molecule type" value="Genomic_DNA"/>
</dbReference>
<sequence>MVVKDKAYFKRYQVKYRRRRQGKTDYYARKRLIIQDKNKYNTPKYRLVVRITNTNVICQMVYAKIQGDFVLASAYAHELPNYGVKVGLSNYAAAYCTGLLCARRVLTNLGLDKTEFNEEDGPRSFKAFLDTGLARTSTGAKVFSAMKGAVDGGLNLPHSDKRFPGFNSETDAADPEVMRKHIFGGHVADYMRQLKEDDSERYQKQFSRYIKAGLTADSLESMYEKAHESIRKNPVAAKKEKKAVTEHASLKFKKPRMNLKQRKDRVRQKMASFEAKMEAMN</sequence>
<dbReference type="GO" id="GO:0022625">
    <property type="term" value="C:cytosolic large ribosomal subunit"/>
    <property type="evidence" value="ECO:0007669"/>
    <property type="project" value="EnsemblFungi"/>
</dbReference>
<dbReference type="InterPro" id="IPR025607">
    <property type="entry name" value="Ribosomal_uL18_C_euk"/>
</dbReference>
<dbReference type="GO" id="GO:0008097">
    <property type="term" value="F:5S rRNA binding"/>
    <property type="evidence" value="ECO:0007669"/>
    <property type="project" value="EnsemblFungi"/>
</dbReference>
<dbReference type="SUPFAM" id="SSF53137">
    <property type="entry name" value="Translational machinery components"/>
    <property type="match status" value="1"/>
</dbReference>
<evidence type="ECO:0000256" key="3">
    <source>
        <dbReference type="ARBA" id="ARBA00022490"/>
    </source>
</evidence>